<dbReference type="STRING" id="1122240.GCA_000620105_03115"/>
<dbReference type="PANTHER" id="PTHR11088">
    <property type="entry name" value="TRNA DIMETHYLALLYLTRANSFERASE"/>
    <property type="match status" value="1"/>
</dbReference>
<dbReference type="NCBIfam" id="TIGR00174">
    <property type="entry name" value="miaA"/>
    <property type="match status" value="1"/>
</dbReference>
<comment type="caution">
    <text evidence="10">Lacks conserved residue(s) required for the propagation of feature annotation.</text>
</comment>
<comment type="similarity">
    <text evidence="3 10 13">Belongs to the IPP transferase family.</text>
</comment>
<dbReference type="Pfam" id="PF01715">
    <property type="entry name" value="IPPT"/>
    <property type="match status" value="1"/>
</dbReference>
<evidence type="ECO:0000256" key="7">
    <source>
        <dbReference type="ARBA" id="ARBA00022840"/>
    </source>
</evidence>
<dbReference type="AlphaFoldDB" id="A0A2S0P6S9"/>
<evidence type="ECO:0000256" key="4">
    <source>
        <dbReference type="ARBA" id="ARBA00022679"/>
    </source>
</evidence>
<dbReference type="InterPro" id="IPR027417">
    <property type="entry name" value="P-loop_NTPase"/>
</dbReference>
<comment type="cofactor">
    <cofactor evidence="1 10">
        <name>Mg(2+)</name>
        <dbReference type="ChEBI" id="CHEBI:18420"/>
    </cofactor>
</comment>
<comment type="subunit">
    <text evidence="10">Monomer.</text>
</comment>
<proteinExistence type="inferred from homology"/>
<keyword evidence="8 10" id="KW-0460">Magnesium</keyword>
<dbReference type="EC" id="2.5.1.75" evidence="10"/>
<dbReference type="Gene3D" id="3.40.50.300">
    <property type="entry name" value="P-loop containing nucleotide triphosphate hydrolases"/>
    <property type="match status" value="1"/>
</dbReference>
<feature type="binding site" evidence="10">
    <location>
        <begin position="13"/>
        <end position="18"/>
    </location>
    <ligand>
        <name>substrate</name>
    </ligand>
</feature>
<protein>
    <recommendedName>
        <fullName evidence="10">tRNA dimethylallyltransferase</fullName>
        <ecNumber evidence="10">2.5.1.75</ecNumber>
    </recommendedName>
    <alternativeName>
        <fullName evidence="10">Dimethylallyl diphosphate:tRNA dimethylallyltransferase</fullName>
        <shortName evidence="10">DMAPP:tRNA dimethylallyltransferase</shortName>
        <shortName evidence="10">DMATase</shortName>
    </alternativeName>
    <alternativeName>
        <fullName evidence="10">Isopentenyl-diphosphate:tRNA isopentenyltransferase</fullName>
        <shortName evidence="10">IPP transferase</shortName>
        <shortName evidence="10">IPPT</shortName>
        <shortName evidence="10">IPTase</shortName>
    </alternativeName>
</protein>
<accession>A0A2S0P6S9</accession>
<dbReference type="FunFam" id="1.10.20.140:FF:000001">
    <property type="entry name" value="tRNA dimethylallyltransferase"/>
    <property type="match status" value="1"/>
</dbReference>
<evidence type="ECO:0000256" key="10">
    <source>
        <dbReference type="HAMAP-Rule" id="MF_00185"/>
    </source>
</evidence>
<evidence type="ECO:0000256" key="11">
    <source>
        <dbReference type="RuleBase" id="RU003783"/>
    </source>
</evidence>
<keyword evidence="7 10" id="KW-0067">ATP-binding</keyword>
<evidence type="ECO:0000256" key="8">
    <source>
        <dbReference type="ARBA" id="ARBA00022842"/>
    </source>
</evidence>
<dbReference type="InterPro" id="IPR018022">
    <property type="entry name" value="IPT"/>
</dbReference>
<evidence type="ECO:0000256" key="12">
    <source>
        <dbReference type="RuleBase" id="RU003784"/>
    </source>
</evidence>
<evidence type="ECO:0000256" key="5">
    <source>
        <dbReference type="ARBA" id="ARBA00022694"/>
    </source>
</evidence>
<dbReference type="SUPFAM" id="SSF52540">
    <property type="entry name" value="P-loop containing nucleoside triphosphate hydrolases"/>
    <property type="match status" value="1"/>
</dbReference>
<evidence type="ECO:0000256" key="3">
    <source>
        <dbReference type="ARBA" id="ARBA00005842"/>
    </source>
</evidence>
<dbReference type="Proteomes" id="UP000244173">
    <property type="component" value="Chromosome"/>
</dbReference>
<dbReference type="GO" id="GO:0005524">
    <property type="term" value="F:ATP binding"/>
    <property type="evidence" value="ECO:0007669"/>
    <property type="project" value="UniProtKB-UniRule"/>
</dbReference>
<keyword evidence="15" id="KW-1185">Reference proteome</keyword>
<organism evidence="14 15">
    <name type="scientific">Microvirgula aerodenitrificans</name>
    <dbReference type="NCBI Taxonomy" id="57480"/>
    <lineage>
        <taxon>Bacteria</taxon>
        <taxon>Pseudomonadati</taxon>
        <taxon>Pseudomonadota</taxon>
        <taxon>Betaproteobacteria</taxon>
        <taxon>Neisseriales</taxon>
        <taxon>Aquaspirillaceae</taxon>
        <taxon>Microvirgula</taxon>
    </lineage>
</organism>
<comment type="function">
    <text evidence="2 10 12">Catalyzes the transfer of a dimethylallyl group onto the adenine at position 37 in tRNAs that read codons beginning with uridine, leading to the formation of N6-(dimethylallyl)adenosine (i(6)A).</text>
</comment>
<keyword evidence="5 10" id="KW-0819">tRNA processing</keyword>
<feature type="region of interest" description="Interaction with substrate tRNA" evidence="10">
    <location>
        <begin position="160"/>
        <end position="164"/>
    </location>
</feature>
<feature type="site" description="Interaction with substrate tRNA" evidence="10">
    <location>
        <position position="102"/>
    </location>
</feature>
<sequence length="311" mass="34487">MPRPKALFLVGPTASGKTGLAISLQARFPLELISVDSALIYRDMDIGTAKPTADELRQAPHHLIDILSPLDSYSAARFASDARALMDDIVARGRIPLLVGGTMLYYRALSAGLSDLPQADAAIRAEIDHQAALHGWPAIHAELAAVDPVTAARLAPNDSQRLQRALEVWRISGTPMSAFHQQSQGEALPYDVLKLALWPQERAWLHERIERRFQMMLEAGFLDEVRALRSKYPGLHADLPSIRCVGYRQAWSLLDGQCDQRTFVEQGVAATRQLAKRQLTWMRSMPDLLRLDCQQPLLEPASAAVARFLAE</sequence>
<dbReference type="GO" id="GO:0052381">
    <property type="term" value="F:tRNA dimethylallyltransferase activity"/>
    <property type="evidence" value="ECO:0007669"/>
    <property type="project" value="UniProtKB-UniRule"/>
</dbReference>
<feature type="region of interest" description="Interaction with substrate tRNA" evidence="10">
    <location>
        <begin position="243"/>
        <end position="248"/>
    </location>
</feature>
<dbReference type="HAMAP" id="MF_00185">
    <property type="entry name" value="IPP_trans"/>
    <property type="match status" value="1"/>
</dbReference>
<evidence type="ECO:0000256" key="9">
    <source>
        <dbReference type="ARBA" id="ARBA00049563"/>
    </source>
</evidence>
<feature type="region of interest" description="Interaction with substrate tRNA" evidence="10">
    <location>
        <begin position="36"/>
        <end position="39"/>
    </location>
</feature>
<comment type="catalytic activity">
    <reaction evidence="9 10 11">
        <text>adenosine(37) in tRNA + dimethylallyl diphosphate = N(6)-dimethylallyladenosine(37) in tRNA + diphosphate</text>
        <dbReference type="Rhea" id="RHEA:26482"/>
        <dbReference type="Rhea" id="RHEA-COMP:10162"/>
        <dbReference type="Rhea" id="RHEA-COMP:10375"/>
        <dbReference type="ChEBI" id="CHEBI:33019"/>
        <dbReference type="ChEBI" id="CHEBI:57623"/>
        <dbReference type="ChEBI" id="CHEBI:74411"/>
        <dbReference type="ChEBI" id="CHEBI:74415"/>
        <dbReference type="EC" id="2.5.1.75"/>
    </reaction>
</comment>
<dbReference type="RefSeq" id="WP_028500025.1">
    <property type="nucleotide sequence ID" value="NZ_CP028519.1"/>
</dbReference>
<evidence type="ECO:0000313" key="14">
    <source>
        <dbReference type="EMBL" id="AVY93100.1"/>
    </source>
</evidence>
<dbReference type="InterPro" id="IPR039657">
    <property type="entry name" value="Dimethylallyltransferase"/>
</dbReference>
<evidence type="ECO:0000256" key="2">
    <source>
        <dbReference type="ARBA" id="ARBA00003213"/>
    </source>
</evidence>
<dbReference type="EMBL" id="CP028519">
    <property type="protein sequence ID" value="AVY93100.1"/>
    <property type="molecule type" value="Genomic_DNA"/>
</dbReference>
<name>A0A2S0P6S9_9NEIS</name>
<gene>
    <name evidence="10" type="primary">miaA</name>
    <name evidence="14" type="ORF">DAI18_02860</name>
</gene>
<keyword evidence="6 10" id="KW-0547">Nucleotide-binding</keyword>
<evidence type="ECO:0000256" key="6">
    <source>
        <dbReference type="ARBA" id="ARBA00022741"/>
    </source>
</evidence>
<keyword evidence="4 10" id="KW-0808">Transferase</keyword>
<evidence type="ECO:0000313" key="15">
    <source>
        <dbReference type="Proteomes" id="UP000244173"/>
    </source>
</evidence>
<dbReference type="GO" id="GO:0006400">
    <property type="term" value="P:tRNA modification"/>
    <property type="evidence" value="ECO:0007669"/>
    <property type="project" value="TreeGrafter"/>
</dbReference>
<dbReference type="KEGG" id="maer:DAI18_02860"/>
<feature type="site" description="Interaction with substrate tRNA" evidence="10">
    <location>
        <position position="124"/>
    </location>
</feature>
<feature type="binding site" evidence="10">
    <location>
        <begin position="11"/>
        <end position="18"/>
    </location>
    <ligand>
        <name>ATP</name>
        <dbReference type="ChEBI" id="CHEBI:30616"/>
    </ligand>
</feature>
<evidence type="ECO:0000256" key="13">
    <source>
        <dbReference type="RuleBase" id="RU003785"/>
    </source>
</evidence>
<evidence type="ECO:0000256" key="1">
    <source>
        <dbReference type="ARBA" id="ARBA00001946"/>
    </source>
</evidence>
<reference evidence="14 15" key="1">
    <citation type="submission" date="2018-04" db="EMBL/GenBank/DDBJ databases">
        <title>Denitrifier Microvirgula.</title>
        <authorList>
            <person name="Anderson E."/>
            <person name="Jang J."/>
            <person name="Ishii S."/>
        </authorList>
    </citation>
    <scope>NUCLEOTIDE SEQUENCE [LARGE SCALE GENOMIC DNA]</scope>
    <source>
        <strain evidence="14 15">BE2.4</strain>
    </source>
</reference>
<dbReference type="Gene3D" id="1.10.20.140">
    <property type="match status" value="1"/>
</dbReference>
<dbReference type="PANTHER" id="PTHR11088:SF60">
    <property type="entry name" value="TRNA DIMETHYLALLYLTRANSFERASE"/>
    <property type="match status" value="1"/>
</dbReference>
<dbReference type="OrthoDB" id="9776390at2"/>